<accession>A0AAD5VLJ1</accession>
<sequence length="291" mass="32750">MQHMIPRRALVRKAATSTAQIREDFGSVRDPVGLCCAVPVYGHLKLINEEVDAQCTSYATINDHGRSCTTDKINAQLQDGTTLTGIDFVHIATGYEPYPDFTCPDNTSLPSAACDAGPRSRTLMRLVNQNPHPESGTRVPSLHRHILYAYNPTLAFIGSPMSFTPFTVNDVSSLSLLLVWSHAIPLFTSPPEPFSTLTVKLLQFERDRLEGIRKWREDVNNPSALYSYGVLGASEEEFANGLRKAIVDVMPKADEWSEMKWALEAERKKWRERMYPIKLEALRYARDHAKI</sequence>
<dbReference type="Proteomes" id="UP001213000">
    <property type="component" value="Unassembled WGS sequence"/>
</dbReference>
<keyword evidence="2" id="KW-1185">Reference proteome</keyword>
<name>A0AAD5VLJ1_9AGAR</name>
<proteinExistence type="predicted"/>
<organism evidence="1 2">
    <name type="scientific">Leucocoprinus birnbaumii</name>
    <dbReference type="NCBI Taxonomy" id="56174"/>
    <lineage>
        <taxon>Eukaryota</taxon>
        <taxon>Fungi</taxon>
        <taxon>Dikarya</taxon>
        <taxon>Basidiomycota</taxon>
        <taxon>Agaricomycotina</taxon>
        <taxon>Agaricomycetes</taxon>
        <taxon>Agaricomycetidae</taxon>
        <taxon>Agaricales</taxon>
        <taxon>Agaricineae</taxon>
        <taxon>Agaricaceae</taxon>
        <taxon>Leucocoprinus</taxon>
    </lineage>
</organism>
<dbReference type="AlphaFoldDB" id="A0AAD5VLJ1"/>
<dbReference type="Gene3D" id="3.50.50.60">
    <property type="entry name" value="FAD/NAD(P)-binding domain"/>
    <property type="match status" value="2"/>
</dbReference>
<evidence type="ECO:0000313" key="2">
    <source>
        <dbReference type="Proteomes" id="UP001213000"/>
    </source>
</evidence>
<dbReference type="InterPro" id="IPR036188">
    <property type="entry name" value="FAD/NAD-bd_sf"/>
</dbReference>
<protein>
    <submittedName>
        <fullName evidence="1">Uncharacterized protein</fullName>
    </submittedName>
</protein>
<evidence type="ECO:0000313" key="1">
    <source>
        <dbReference type="EMBL" id="KAJ3560694.1"/>
    </source>
</evidence>
<reference evidence="1" key="1">
    <citation type="submission" date="2022-07" db="EMBL/GenBank/DDBJ databases">
        <title>Genome Sequence of Leucocoprinus birnbaumii.</title>
        <authorList>
            <person name="Buettner E."/>
        </authorList>
    </citation>
    <scope>NUCLEOTIDE SEQUENCE</scope>
    <source>
        <strain evidence="1">VT141</strain>
    </source>
</reference>
<gene>
    <name evidence="1" type="ORF">NP233_g10670</name>
</gene>
<comment type="caution">
    <text evidence="1">The sequence shown here is derived from an EMBL/GenBank/DDBJ whole genome shotgun (WGS) entry which is preliminary data.</text>
</comment>
<dbReference type="EMBL" id="JANIEX010001125">
    <property type="protein sequence ID" value="KAJ3560694.1"/>
    <property type="molecule type" value="Genomic_DNA"/>
</dbReference>